<keyword evidence="1" id="KW-0472">Membrane</keyword>
<feature type="transmembrane region" description="Helical" evidence="1">
    <location>
        <begin position="18"/>
        <end position="36"/>
    </location>
</feature>
<protein>
    <submittedName>
        <fullName evidence="2">Uncharacterized protein</fullName>
    </submittedName>
</protein>
<evidence type="ECO:0000313" key="3">
    <source>
        <dbReference type="Proteomes" id="UP000219252"/>
    </source>
</evidence>
<evidence type="ECO:0000313" key="2">
    <source>
        <dbReference type="EMBL" id="SOC39803.1"/>
    </source>
</evidence>
<reference evidence="3" key="1">
    <citation type="submission" date="2017-08" db="EMBL/GenBank/DDBJ databases">
        <authorList>
            <person name="Varghese N."/>
            <person name="Submissions S."/>
        </authorList>
    </citation>
    <scope>NUCLEOTIDE SEQUENCE [LARGE SCALE GENOMIC DNA]</scope>
    <source>
        <strain evidence="3">JC23</strain>
    </source>
</reference>
<dbReference type="Proteomes" id="UP000219252">
    <property type="component" value="Unassembled WGS sequence"/>
</dbReference>
<keyword evidence="1" id="KW-0812">Transmembrane</keyword>
<keyword evidence="1" id="KW-1133">Transmembrane helix</keyword>
<dbReference type="EMBL" id="OBQC01000006">
    <property type="protein sequence ID" value="SOC39803.1"/>
    <property type="molecule type" value="Genomic_DNA"/>
</dbReference>
<evidence type="ECO:0000256" key="1">
    <source>
        <dbReference type="SAM" id="Phobius"/>
    </source>
</evidence>
<feature type="transmembrane region" description="Helical" evidence="1">
    <location>
        <begin position="104"/>
        <end position="124"/>
    </location>
</feature>
<organism evidence="2 3">
    <name type="scientific">Ureibacillus acetophenoni</name>
    <dbReference type="NCBI Taxonomy" id="614649"/>
    <lineage>
        <taxon>Bacteria</taxon>
        <taxon>Bacillati</taxon>
        <taxon>Bacillota</taxon>
        <taxon>Bacilli</taxon>
        <taxon>Bacillales</taxon>
        <taxon>Caryophanaceae</taxon>
        <taxon>Ureibacillus</taxon>
    </lineage>
</organism>
<name>A0A285UDI4_9BACL</name>
<proteinExistence type="predicted"/>
<sequence length="136" mass="15072">MNSSNLDLRGKEMLSRKLYAAFITSVIGFFIAPLLFEFGTGYNLYIGLAVSLVTVPILFVGGVLSSLAIEHYSKSDALLLSYFKHLVCALICVFLFTIFDGSLILVALVIGIFYVTIFFIVDCLTKYVEARSTLFN</sequence>
<gene>
    <name evidence="2" type="ORF">SAMN05877842_106127</name>
</gene>
<dbReference type="AlphaFoldDB" id="A0A285UDI4"/>
<feature type="transmembrane region" description="Helical" evidence="1">
    <location>
        <begin position="42"/>
        <end position="65"/>
    </location>
</feature>
<accession>A0A285UDI4</accession>
<keyword evidence="3" id="KW-1185">Reference proteome</keyword>
<feature type="transmembrane region" description="Helical" evidence="1">
    <location>
        <begin position="77"/>
        <end position="98"/>
    </location>
</feature>